<sequence>MIDLGQGGGLTAQLTGPFSGGGDSGRMCVIFLPADGWKGAEWEFQMQITVENISNRSRIDLYPSGENLTALRKMGCGLVIKNEDGTVTVYAMGSRPTQDITIQAAIVEVTE</sequence>
<evidence type="ECO:0000313" key="1">
    <source>
        <dbReference type="EMBL" id="DAF64690.1"/>
    </source>
</evidence>
<name>A0A8S5TNH9_9CAUD</name>
<dbReference type="EMBL" id="BK032865">
    <property type="protein sequence ID" value="DAF64690.1"/>
    <property type="molecule type" value="Genomic_DNA"/>
</dbReference>
<proteinExistence type="predicted"/>
<accession>A0A8S5TNH9</accession>
<protein>
    <submittedName>
        <fullName evidence="1">Uncharacterized protein</fullName>
    </submittedName>
</protein>
<organism evidence="1">
    <name type="scientific">Podoviridae sp. ct90d35</name>
    <dbReference type="NCBI Taxonomy" id="2827724"/>
    <lineage>
        <taxon>Viruses</taxon>
        <taxon>Duplodnaviria</taxon>
        <taxon>Heunggongvirae</taxon>
        <taxon>Uroviricota</taxon>
        <taxon>Caudoviricetes</taxon>
    </lineage>
</organism>
<reference evidence="1" key="1">
    <citation type="journal article" date="2021" name="Proc. Natl. Acad. Sci. U.S.A.">
        <title>A Catalog of Tens of Thousands of Viruses from Human Metagenomes Reveals Hidden Associations with Chronic Diseases.</title>
        <authorList>
            <person name="Tisza M.J."/>
            <person name="Buck C.B."/>
        </authorList>
    </citation>
    <scope>NUCLEOTIDE SEQUENCE</scope>
    <source>
        <strain evidence="1">Ct90d35</strain>
    </source>
</reference>